<evidence type="ECO:0000313" key="8">
    <source>
        <dbReference type="EMBL" id="SKB48558.1"/>
    </source>
</evidence>
<dbReference type="OrthoDB" id="5694214at2"/>
<evidence type="ECO:0000256" key="3">
    <source>
        <dbReference type="ARBA" id="ARBA00022729"/>
    </source>
</evidence>
<evidence type="ECO:0000256" key="1">
    <source>
        <dbReference type="ARBA" id="ARBA00004442"/>
    </source>
</evidence>
<comment type="subcellular location">
    <subcellularLocation>
        <location evidence="1">Cell outer membrane</location>
    </subcellularLocation>
</comment>
<accession>A0A1T5BN04</accession>
<organism evidence="8 9">
    <name type="scientific">Sphingobacterium nematocida</name>
    <dbReference type="NCBI Taxonomy" id="1513896"/>
    <lineage>
        <taxon>Bacteria</taxon>
        <taxon>Pseudomonadati</taxon>
        <taxon>Bacteroidota</taxon>
        <taxon>Sphingobacteriia</taxon>
        <taxon>Sphingobacteriales</taxon>
        <taxon>Sphingobacteriaceae</taxon>
        <taxon>Sphingobacterium</taxon>
    </lineage>
</organism>
<comment type="similarity">
    <text evidence="2">Belongs to the SusD family.</text>
</comment>
<feature type="domain" description="RagB/SusD" evidence="6">
    <location>
        <begin position="292"/>
        <end position="594"/>
    </location>
</feature>
<gene>
    <name evidence="8" type="ORF">SAMN05660841_00818</name>
</gene>
<dbReference type="RefSeq" id="WP_079641440.1">
    <property type="nucleotide sequence ID" value="NZ_FUZF01000002.1"/>
</dbReference>
<dbReference type="Proteomes" id="UP000190150">
    <property type="component" value="Unassembled WGS sequence"/>
</dbReference>
<evidence type="ECO:0000259" key="6">
    <source>
        <dbReference type="Pfam" id="PF07980"/>
    </source>
</evidence>
<evidence type="ECO:0000313" key="9">
    <source>
        <dbReference type="Proteomes" id="UP000190150"/>
    </source>
</evidence>
<sequence length="595" mass="67983">MKIIKSFLHISFAAAIGFSSVSCSNLLDLTPEGSLVEKTTFTSYNNFVTYAWQFYGVFPGYTNAVPDSEVHGDFFAKANTNATSDWLWNRMVTPGASDDYKVPYENIRSINILLDNIEGSTFLTDIEKKHIRSVGYFFKAYNYMNLLNKYGGVIWVENAIDDGDTDILYGTPSTRDEIAQKITDMLSYAEQNIKLSGDGKNTITKHVVRALISRFGLREGTWRKYHGLNDANKYLQLSMDASKGLITDFPNLHVDYDELFNSESLANNQEVLLYKQYEVNQITHTLSSLARNSAGRWDLTKDAVDLYLMKDGQSRWTSPTFDGDKTPNSEFRNRDIRLYYTVPPPFKVTVAHPSYAWAHTGVAADREYIDLMNTLSVATRKTLPTLNWQGLVLRQEPHYADYTNGQPFNVTFTGYRFYKFSNKIKMLQNEDINDAPIFRMGEIFVNYAEAAYELQKIDQDIINQTINKLRNRGKVAALQISAIPLDPSRDSEIAPLLWKIRRERAVELMGEGFRFDDLRRWKKMNYAAKQKLGRYLTKGVDVPQTAPIPILNGATAGYIAYEGQPPAFPDYYYLYPIPSAEIAMNPKIKQNPEWK</sequence>
<evidence type="ECO:0000256" key="4">
    <source>
        <dbReference type="ARBA" id="ARBA00023136"/>
    </source>
</evidence>
<dbReference type="InterPro" id="IPR012944">
    <property type="entry name" value="SusD_RagB_dom"/>
</dbReference>
<dbReference type="SUPFAM" id="SSF48452">
    <property type="entry name" value="TPR-like"/>
    <property type="match status" value="1"/>
</dbReference>
<evidence type="ECO:0000256" key="2">
    <source>
        <dbReference type="ARBA" id="ARBA00006275"/>
    </source>
</evidence>
<evidence type="ECO:0000259" key="7">
    <source>
        <dbReference type="Pfam" id="PF14322"/>
    </source>
</evidence>
<name>A0A1T5BN04_9SPHI</name>
<dbReference type="Pfam" id="PF14322">
    <property type="entry name" value="SusD-like_3"/>
    <property type="match status" value="1"/>
</dbReference>
<dbReference type="GO" id="GO:0009279">
    <property type="term" value="C:cell outer membrane"/>
    <property type="evidence" value="ECO:0007669"/>
    <property type="project" value="UniProtKB-SubCell"/>
</dbReference>
<dbReference type="AlphaFoldDB" id="A0A1T5BN04"/>
<dbReference type="Pfam" id="PF07980">
    <property type="entry name" value="SusD_RagB"/>
    <property type="match status" value="1"/>
</dbReference>
<dbReference type="STRING" id="1513896.SAMN05660841_00818"/>
<keyword evidence="9" id="KW-1185">Reference proteome</keyword>
<feature type="domain" description="SusD-like N-terminal" evidence="7">
    <location>
        <begin position="70"/>
        <end position="217"/>
    </location>
</feature>
<dbReference type="InterPro" id="IPR011990">
    <property type="entry name" value="TPR-like_helical_dom_sf"/>
</dbReference>
<keyword evidence="3" id="KW-0732">Signal</keyword>
<dbReference type="Gene3D" id="1.25.40.390">
    <property type="match status" value="1"/>
</dbReference>
<dbReference type="PROSITE" id="PS51257">
    <property type="entry name" value="PROKAR_LIPOPROTEIN"/>
    <property type="match status" value="1"/>
</dbReference>
<dbReference type="EMBL" id="FUZF01000002">
    <property type="protein sequence ID" value="SKB48558.1"/>
    <property type="molecule type" value="Genomic_DNA"/>
</dbReference>
<protein>
    <submittedName>
        <fullName evidence="8">Starch-binding associating with outer membrane</fullName>
    </submittedName>
</protein>
<proteinExistence type="inferred from homology"/>
<evidence type="ECO:0000256" key="5">
    <source>
        <dbReference type="ARBA" id="ARBA00023237"/>
    </source>
</evidence>
<keyword evidence="4" id="KW-0472">Membrane</keyword>
<keyword evidence="5" id="KW-0998">Cell outer membrane</keyword>
<dbReference type="InterPro" id="IPR033985">
    <property type="entry name" value="SusD-like_N"/>
</dbReference>
<reference evidence="9" key="1">
    <citation type="submission" date="2017-02" db="EMBL/GenBank/DDBJ databases">
        <authorList>
            <person name="Varghese N."/>
            <person name="Submissions S."/>
        </authorList>
    </citation>
    <scope>NUCLEOTIDE SEQUENCE [LARGE SCALE GENOMIC DNA]</scope>
    <source>
        <strain evidence="9">DSM 24091</strain>
    </source>
</reference>